<evidence type="ECO:0000313" key="3">
    <source>
        <dbReference type="EMBL" id="KAJ3615055.1"/>
    </source>
</evidence>
<reference evidence="3" key="1">
    <citation type="submission" date="2022-07" db="EMBL/GenBank/DDBJ databases">
        <title>Chromosome-level genome of Muraenolepis orangiensis.</title>
        <authorList>
            <person name="Kim J."/>
        </authorList>
    </citation>
    <scope>NUCLEOTIDE SEQUENCE</scope>
    <source>
        <strain evidence="3">KU_S4_2022</strain>
        <tissue evidence="3">Muscle</tissue>
    </source>
</reference>
<dbReference type="Pfam" id="PF13297">
    <property type="entry name" value="SDE2_2C"/>
    <property type="match status" value="1"/>
</dbReference>
<proteinExistence type="predicted"/>
<dbReference type="Proteomes" id="UP001148018">
    <property type="component" value="Unassembled WGS sequence"/>
</dbReference>
<sequence length="81" mass="8877">MDPQKTDPDPQQTDRPDPQQTTPQQVLVLLDLELLGLERLKELLTQGLKCGGTLKERASRLLDSGSETGANRPPAAGQDWV</sequence>
<keyword evidence="4" id="KW-1185">Reference proteome</keyword>
<name>A0A9Q0IY58_9TELE</name>
<feature type="compositionally biased region" description="Basic and acidic residues" evidence="1">
    <location>
        <begin position="1"/>
        <end position="17"/>
    </location>
</feature>
<accession>A0A9Q0IY58</accession>
<gene>
    <name evidence="3" type="ORF">NHX12_018623</name>
</gene>
<dbReference type="AlphaFoldDB" id="A0A9Q0IY58"/>
<feature type="region of interest" description="Disordered" evidence="1">
    <location>
        <begin position="1"/>
        <end position="23"/>
    </location>
</feature>
<evidence type="ECO:0000259" key="2">
    <source>
        <dbReference type="Pfam" id="PF13297"/>
    </source>
</evidence>
<organism evidence="3 4">
    <name type="scientific">Muraenolepis orangiensis</name>
    <name type="common">Patagonian moray cod</name>
    <dbReference type="NCBI Taxonomy" id="630683"/>
    <lineage>
        <taxon>Eukaryota</taxon>
        <taxon>Metazoa</taxon>
        <taxon>Chordata</taxon>
        <taxon>Craniata</taxon>
        <taxon>Vertebrata</taxon>
        <taxon>Euteleostomi</taxon>
        <taxon>Actinopterygii</taxon>
        <taxon>Neopterygii</taxon>
        <taxon>Teleostei</taxon>
        <taxon>Neoteleostei</taxon>
        <taxon>Acanthomorphata</taxon>
        <taxon>Zeiogadaria</taxon>
        <taxon>Gadariae</taxon>
        <taxon>Gadiformes</taxon>
        <taxon>Muraenolepidoidei</taxon>
        <taxon>Muraenolepididae</taxon>
        <taxon>Muraenolepis</taxon>
    </lineage>
</organism>
<feature type="domain" description="SDE2/SF3A3 SAP" evidence="2">
    <location>
        <begin position="28"/>
        <end position="62"/>
    </location>
</feature>
<dbReference type="InterPro" id="IPR025086">
    <property type="entry name" value="SDE2/SF3A3_SAP"/>
</dbReference>
<feature type="region of interest" description="Disordered" evidence="1">
    <location>
        <begin position="60"/>
        <end position="81"/>
    </location>
</feature>
<dbReference type="EMBL" id="JANIIK010000034">
    <property type="protein sequence ID" value="KAJ3615055.1"/>
    <property type="molecule type" value="Genomic_DNA"/>
</dbReference>
<protein>
    <recommendedName>
        <fullName evidence="2">SDE2/SF3A3 SAP domain-containing protein</fullName>
    </recommendedName>
</protein>
<evidence type="ECO:0000256" key="1">
    <source>
        <dbReference type="SAM" id="MobiDB-lite"/>
    </source>
</evidence>
<evidence type="ECO:0000313" key="4">
    <source>
        <dbReference type="Proteomes" id="UP001148018"/>
    </source>
</evidence>
<comment type="caution">
    <text evidence="3">The sequence shown here is derived from an EMBL/GenBank/DDBJ whole genome shotgun (WGS) entry which is preliminary data.</text>
</comment>